<name>U1NGI8_9EURY</name>
<feature type="domain" description="Probable transposase IS891/IS1136/IS1341" evidence="2">
    <location>
        <begin position="70"/>
        <end position="170"/>
    </location>
</feature>
<organism evidence="3 4">
    <name type="scientific">Haloquadratum walsbyi J07HQW2</name>
    <dbReference type="NCBI Taxonomy" id="1238425"/>
    <lineage>
        <taxon>Archaea</taxon>
        <taxon>Methanobacteriati</taxon>
        <taxon>Methanobacteriota</taxon>
        <taxon>Stenosarchaea group</taxon>
        <taxon>Halobacteria</taxon>
        <taxon>Halobacteriales</taxon>
        <taxon>Haloferacaceae</taxon>
        <taxon>Haloquadratum</taxon>
    </lineage>
</organism>
<evidence type="ECO:0000313" key="3">
    <source>
        <dbReference type="EMBL" id="ERG95933.1"/>
    </source>
</evidence>
<dbReference type="Pfam" id="PF01385">
    <property type="entry name" value="OrfB_IS605"/>
    <property type="match status" value="1"/>
</dbReference>
<proteinExistence type="predicted"/>
<gene>
    <name evidence="3" type="ORF">J07HQW2_02394</name>
</gene>
<dbReference type="Proteomes" id="UP000030710">
    <property type="component" value="Unassembled WGS sequence"/>
</dbReference>
<dbReference type="STRING" id="1238425.J07HQW2_02394"/>
<evidence type="ECO:0000313" key="4">
    <source>
        <dbReference type="Proteomes" id="UP000030710"/>
    </source>
</evidence>
<feature type="compositionally biased region" description="Basic and acidic residues" evidence="1">
    <location>
        <begin position="106"/>
        <end position="125"/>
    </location>
</feature>
<dbReference type="eggNOG" id="arCOG00684">
    <property type="taxonomic scope" value="Archaea"/>
</dbReference>
<dbReference type="EMBL" id="KE356561">
    <property type="protein sequence ID" value="ERG95933.1"/>
    <property type="molecule type" value="Genomic_DNA"/>
</dbReference>
<dbReference type="HOGENOM" id="CLU_1478883_0_0_2"/>
<accession>U1NGI8</accession>
<protein>
    <submittedName>
        <fullName evidence="3">Transposase</fullName>
    </submittedName>
</protein>
<sequence>MDSNTESTGHAIVNFWNVSDFHLDYHRPLRTQQNQAGEIKKVVFKNEKIGEQVICIIVGHEAKYPEPPAIEEIEPEDTVGIDIGMTKFINDSDGRTFAPLDGKKDREQIETRHRDISRKEHKSDNWNKTQQDLARVYEQLNNHREKLASWYTQEYDVVFLGDLNVGSMMRQIGTSRNIASMS</sequence>
<evidence type="ECO:0000256" key="1">
    <source>
        <dbReference type="SAM" id="MobiDB-lite"/>
    </source>
</evidence>
<dbReference type="AlphaFoldDB" id="U1NGI8"/>
<dbReference type="RefSeq" id="WP_021055405.1">
    <property type="nucleotide sequence ID" value="NZ_KE356561.1"/>
</dbReference>
<reference evidence="3 4" key="1">
    <citation type="journal article" date="2013" name="PLoS ONE">
        <title>Assembly-driven community genomics of a hypersaline microbial ecosystem.</title>
        <authorList>
            <person name="Podell S."/>
            <person name="Ugalde J.A."/>
            <person name="Narasingarao P."/>
            <person name="Banfield J.F."/>
            <person name="Heidelberg K.B."/>
            <person name="Allen E.E."/>
        </authorList>
    </citation>
    <scope>NUCLEOTIDE SEQUENCE [LARGE SCALE GENOMIC DNA]</scope>
    <source>
        <strain evidence="4">J07HQW2</strain>
    </source>
</reference>
<dbReference type="InterPro" id="IPR001959">
    <property type="entry name" value="Transposase"/>
</dbReference>
<feature type="region of interest" description="Disordered" evidence="1">
    <location>
        <begin position="106"/>
        <end position="126"/>
    </location>
</feature>
<evidence type="ECO:0000259" key="2">
    <source>
        <dbReference type="Pfam" id="PF01385"/>
    </source>
</evidence>